<protein>
    <submittedName>
        <fullName evidence="1">Phage tail protein</fullName>
    </submittedName>
</protein>
<accession>A0A414B835</accession>
<comment type="caution">
    <text evidence="1">The sequence shown here is derived from an EMBL/GenBank/DDBJ whole genome shotgun (WGS) entry which is preliminary data.</text>
</comment>
<dbReference type="NCBIfam" id="TIGR01603">
    <property type="entry name" value="maj_tail_phi13"/>
    <property type="match status" value="1"/>
</dbReference>
<evidence type="ECO:0000313" key="1">
    <source>
        <dbReference type="EMBL" id="RHC66954.1"/>
    </source>
</evidence>
<dbReference type="Proteomes" id="UP000284621">
    <property type="component" value="Unassembled WGS sequence"/>
</dbReference>
<gene>
    <name evidence="1" type="ORF">DW833_03700</name>
</gene>
<proteinExistence type="predicted"/>
<dbReference type="AlphaFoldDB" id="A0A414B835"/>
<sequence length="201" mass="22140">MAIKGLSKPVCANYTAEGNTVTYSDVYAADKAVEYSFEADVAEDKDLYADNQVAETAAGRFVSGKLTLKTADLPPELSKKILGLKTATRQVGEETVTEVIYDDDQAAPYLGFGIIEEHQIDNKTGYLPVVFPKVRFSIPEDAATTRGDEVDWQTKEISGTVVRSDQVDDNYNHPWKIMPQKMYATEAEALKYNNAVLGTRG</sequence>
<dbReference type="InterPro" id="IPR006490">
    <property type="entry name" value="Maj_tail_phi13"/>
</dbReference>
<organism evidence="1 2">
    <name type="scientific">Anaerobutyricum hallii</name>
    <dbReference type="NCBI Taxonomy" id="39488"/>
    <lineage>
        <taxon>Bacteria</taxon>
        <taxon>Bacillati</taxon>
        <taxon>Bacillota</taxon>
        <taxon>Clostridia</taxon>
        <taxon>Lachnospirales</taxon>
        <taxon>Lachnospiraceae</taxon>
        <taxon>Anaerobutyricum</taxon>
    </lineage>
</organism>
<reference evidence="1 2" key="1">
    <citation type="submission" date="2018-08" db="EMBL/GenBank/DDBJ databases">
        <title>A genome reference for cultivated species of the human gut microbiota.</title>
        <authorList>
            <person name="Zou Y."/>
            <person name="Xue W."/>
            <person name="Luo G."/>
        </authorList>
    </citation>
    <scope>NUCLEOTIDE SEQUENCE [LARGE SCALE GENOMIC DNA]</scope>
    <source>
        <strain evidence="1 2">AM34-3LB</strain>
    </source>
</reference>
<name>A0A414B835_9FIRM</name>
<dbReference type="RefSeq" id="WP_118380608.1">
    <property type="nucleotide sequence ID" value="NZ_CABJFJ010000003.1"/>
</dbReference>
<keyword evidence="2" id="KW-1185">Reference proteome</keyword>
<evidence type="ECO:0000313" key="2">
    <source>
        <dbReference type="Proteomes" id="UP000284621"/>
    </source>
</evidence>
<dbReference type="EMBL" id="QSID01000003">
    <property type="protein sequence ID" value="RHC66954.1"/>
    <property type="molecule type" value="Genomic_DNA"/>
</dbReference>